<sequence>MISSFGSVIQECKALLMELGNVLIYFVRRSANSVAHSFARASSFYLDRTFSMGDVLTELLPCLVPEFKI</sequence>
<dbReference type="EMBL" id="UZAU01000547">
    <property type="status" value="NOT_ANNOTATED_CDS"/>
    <property type="molecule type" value="Genomic_DNA"/>
</dbReference>
<reference evidence="1 2" key="1">
    <citation type="submission" date="2018-11" db="EMBL/GenBank/DDBJ databases">
        <authorList>
            <person name="Grassa J C."/>
        </authorList>
    </citation>
    <scope>NUCLEOTIDE SEQUENCE [LARGE SCALE GENOMIC DNA]</scope>
</reference>
<dbReference type="Gramene" id="novel_model_5361_5bd9a17a">
    <property type="protein sequence ID" value="cds.novel_model_5361_5bd9a17a"/>
    <property type="gene ID" value="novel_gene_2778_5bd9a17a"/>
</dbReference>
<dbReference type="Proteomes" id="UP000596661">
    <property type="component" value="Chromosome 5"/>
</dbReference>
<organism evidence="1 2">
    <name type="scientific">Cannabis sativa</name>
    <name type="common">Hemp</name>
    <name type="synonym">Marijuana</name>
    <dbReference type="NCBI Taxonomy" id="3483"/>
    <lineage>
        <taxon>Eukaryota</taxon>
        <taxon>Viridiplantae</taxon>
        <taxon>Streptophyta</taxon>
        <taxon>Embryophyta</taxon>
        <taxon>Tracheophyta</taxon>
        <taxon>Spermatophyta</taxon>
        <taxon>Magnoliopsida</taxon>
        <taxon>eudicotyledons</taxon>
        <taxon>Gunneridae</taxon>
        <taxon>Pentapetalae</taxon>
        <taxon>rosids</taxon>
        <taxon>fabids</taxon>
        <taxon>Rosales</taxon>
        <taxon>Cannabaceae</taxon>
        <taxon>Cannabis</taxon>
    </lineage>
</organism>
<dbReference type="EnsemblPlants" id="novel_model_5361_5bd9a17a">
    <property type="protein sequence ID" value="cds.novel_model_5361_5bd9a17a"/>
    <property type="gene ID" value="novel_gene_2778_5bd9a17a"/>
</dbReference>
<proteinExistence type="predicted"/>
<evidence type="ECO:0000313" key="2">
    <source>
        <dbReference type="Proteomes" id="UP000596661"/>
    </source>
</evidence>
<evidence type="ECO:0008006" key="3">
    <source>
        <dbReference type="Google" id="ProtNLM"/>
    </source>
</evidence>
<dbReference type="EnsemblPlants" id="novel_model_5362_5bd9a17a.1.5bd9b13a">
    <property type="protein sequence ID" value="cds.novel_model_5362_5bd9a17a.1.5bd9b13a"/>
    <property type="gene ID" value="novel_gene_2778_5bd9a17a"/>
</dbReference>
<accession>A0A803R5J6</accession>
<dbReference type="AlphaFoldDB" id="A0A803R5J5"/>
<keyword evidence="2" id="KW-1185">Reference proteome</keyword>
<evidence type="ECO:0000313" key="1">
    <source>
        <dbReference type="EnsemblPlants" id="cds.novel_model_5361_5bd9a17a"/>
    </source>
</evidence>
<name>A0A803R5J5_CANSA</name>
<reference evidence="1" key="2">
    <citation type="submission" date="2021-03" db="UniProtKB">
        <authorList>
            <consortium name="EnsemblPlants"/>
        </authorList>
    </citation>
    <scope>IDENTIFICATION</scope>
</reference>
<accession>A0A803R5J5</accession>
<dbReference type="Gramene" id="novel_model_5362_5bd9a17a.1.5bd9b13a">
    <property type="protein sequence ID" value="cds.novel_model_5362_5bd9a17a.1.5bd9b13a"/>
    <property type="gene ID" value="novel_gene_2778_5bd9a17a"/>
</dbReference>
<protein>
    <recommendedName>
        <fullName evidence="3">RNase H type-1 domain-containing protein</fullName>
    </recommendedName>
</protein>